<protein>
    <submittedName>
        <fullName evidence="5">Amino acid/amide ABC transporter substrate-binding protein (HAAT family)</fullName>
    </submittedName>
</protein>
<dbReference type="Proteomes" id="UP000272400">
    <property type="component" value="Unassembled WGS sequence"/>
</dbReference>
<accession>A0A3N1DA73</accession>
<dbReference type="InterPro" id="IPR028082">
    <property type="entry name" value="Peripla_BP_I"/>
</dbReference>
<dbReference type="AlphaFoldDB" id="A0A3N1DA73"/>
<dbReference type="PANTHER" id="PTHR47235">
    <property type="entry name" value="BLR6548 PROTEIN"/>
    <property type="match status" value="1"/>
</dbReference>
<evidence type="ECO:0000256" key="2">
    <source>
        <dbReference type="ARBA" id="ARBA00022729"/>
    </source>
</evidence>
<dbReference type="OrthoDB" id="26870at2"/>
<dbReference type="InterPro" id="IPR028081">
    <property type="entry name" value="Leu-bd"/>
</dbReference>
<comment type="similarity">
    <text evidence="1">Belongs to the leucine-binding protein family.</text>
</comment>
<name>A0A3N1DA73_9ACTN</name>
<feature type="chain" id="PRO_5039296503" evidence="3">
    <location>
        <begin position="22"/>
        <end position="417"/>
    </location>
</feature>
<evidence type="ECO:0000259" key="4">
    <source>
        <dbReference type="Pfam" id="PF13458"/>
    </source>
</evidence>
<dbReference type="Gene3D" id="3.40.50.2300">
    <property type="match status" value="2"/>
</dbReference>
<dbReference type="PANTHER" id="PTHR47235:SF1">
    <property type="entry name" value="BLR6548 PROTEIN"/>
    <property type="match status" value="1"/>
</dbReference>
<evidence type="ECO:0000313" key="6">
    <source>
        <dbReference type="Proteomes" id="UP000272400"/>
    </source>
</evidence>
<feature type="domain" description="Leucine-binding protein" evidence="4">
    <location>
        <begin position="48"/>
        <end position="378"/>
    </location>
</feature>
<evidence type="ECO:0000256" key="1">
    <source>
        <dbReference type="ARBA" id="ARBA00010062"/>
    </source>
</evidence>
<organism evidence="5 6">
    <name type="scientific">Actinocorallia herbida</name>
    <dbReference type="NCBI Taxonomy" id="58109"/>
    <lineage>
        <taxon>Bacteria</taxon>
        <taxon>Bacillati</taxon>
        <taxon>Actinomycetota</taxon>
        <taxon>Actinomycetes</taxon>
        <taxon>Streptosporangiales</taxon>
        <taxon>Thermomonosporaceae</taxon>
        <taxon>Actinocorallia</taxon>
    </lineage>
</organism>
<dbReference type="Pfam" id="PF13458">
    <property type="entry name" value="Peripla_BP_6"/>
    <property type="match status" value="1"/>
</dbReference>
<dbReference type="SUPFAM" id="SSF53822">
    <property type="entry name" value="Periplasmic binding protein-like I"/>
    <property type="match status" value="1"/>
</dbReference>
<feature type="signal peptide" evidence="3">
    <location>
        <begin position="1"/>
        <end position="21"/>
    </location>
</feature>
<dbReference type="EMBL" id="RJKE01000001">
    <property type="protein sequence ID" value="ROO90404.1"/>
    <property type="molecule type" value="Genomic_DNA"/>
</dbReference>
<reference evidence="5 6" key="1">
    <citation type="submission" date="2018-11" db="EMBL/GenBank/DDBJ databases">
        <title>Sequencing the genomes of 1000 actinobacteria strains.</title>
        <authorList>
            <person name="Klenk H.-P."/>
        </authorList>
    </citation>
    <scope>NUCLEOTIDE SEQUENCE [LARGE SCALE GENOMIC DNA]</scope>
    <source>
        <strain evidence="5 6">DSM 44254</strain>
    </source>
</reference>
<evidence type="ECO:0000256" key="3">
    <source>
        <dbReference type="SAM" id="SignalP"/>
    </source>
</evidence>
<keyword evidence="2 3" id="KW-0732">Signal</keyword>
<dbReference type="PROSITE" id="PS51257">
    <property type="entry name" value="PROKAR_LIPOPROTEIN"/>
    <property type="match status" value="1"/>
</dbReference>
<comment type="caution">
    <text evidence="5">The sequence shown here is derived from an EMBL/GenBank/DDBJ whole genome shotgun (WGS) entry which is preliminary data.</text>
</comment>
<gene>
    <name evidence="5" type="ORF">EDD29_8129</name>
</gene>
<evidence type="ECO:0000313" key="5">
    <source>
        <dbReference type="EMBL" id="ROO90404.1"/>
    </source>
</evidence>
<dbReference type="CDD" id="cd06343">
    <property type="entry name" value="PBP1_ABC_ligand_binding-like"/>
    <property type="match status" value="1"/>
</dbReference>
<sequence length="417" mass="42931">MKIRNIVAGLAVLAVTATGTACSGKSTESGGGTGADGVKTGPGVTADKITLGALTDLTGVYATLGKSITQAQQLYFDELNAAGGVCGRDVEVLVRDHGYDVQKAVGAYTEIQPKVAGLPQVIGSPVMAAIAANVATDKLLTVPAAWPSALLKAPYVQVVGSTYEIEMINGIEFLLKEKGIKKGDKIGHVYFEGEYGESALAGSKFAAEKAGLTIVEQRIKPTDTDMTSQVSALKAEGVKAILISAGPRQSASLAGVAAAGGLMVPILSNNPGFSPQLLATAAKPALEANFHLITAAFPNDSKEPGMTALVSAYEAKHPGEALDGGVTFGYVSAMVFGEALKKACADKDLTREGIYKAHQSQSAFDTKGLMPPLDFSKPGDVGTRVSLIQKPDSKVKGGLTAVGEPIVSENAVAYTFQ</sequence>
<dbReference type="RefSeq" id="WP_123669358.1">
    <property type="nucleotide sequence ID" value="NZ_RJKE01000001.1"/>
</dbReference>
<proteinExistence type="inferred from homology"/>
<keyword evidence="6" id="KW-1185">Reference proteome</keyword>